<proteinExistence type="predicted"/>
<evidence type="ECO:0000313" key="1">
    <source>
        <dbReference type="EMBL" id="VUZ52172.1"/>
    </source>
</evidence>
<evidence type="ECO:0000313" key="2">
    <source>
        <dbReference type="Proteomes" id="UP000321570"/>
    </source>
</evidence>
<dbReference type="Proteomes" id="UP000321570">
    <property type="component" value="Unassembled WGS sequence"/>
</dbReference>
<protein>
    <submittedName>
        <fullName evidence="1">Uncharacterized protein</fullName>
    </submittedName>
</protein>
<keyword evidence="2" id="KW-1185">Reference proteome</keyword>
<organism evidence="1 2">
    <name type="scientific">Hymenolepis diminuta</name>
    <name type="common">Rat tapeworm</name>
    <dbReference type="NCBI Taxonomy" id="6216"/>
    <lineage>
        <taxon>Eukaryota</taxon>
        <taxon>Metazoa</taxon>
        <taxon>Spiralia</taxon>
        <taxon>Lophotrochozoa</taxon>
        <taxon>Platyhelminthes</taxon>
        <taxon>Cestoda</taxon>
        <taxon>Eucestoda</taxon>
        <taxon>Cyclophyllidea</taxon>
        <taxon>Hymenolepididae</taxon>
        <taxon>Hymenolepis</taxon>
    </lineage>
</organism>
<dbReference type="EMBL" id="CABIJS010000466">
    <property type="protein sequence ID" value="VUZ52172.1"/>
    <property type="molecule type" value="Genomic_DNA"/>
</dbReference>
<reference evidence="1 2" key="1">
    <citation type="submission" date="2019-07" db="EMBL/GenBank/DDBJ databases">
        <authorList>
            <person name="Jastrzebski P J."/>
            <person name="Paukszto L."/>
            <person name="Jastrzebski P J."/>
        </authorList>
    </citation>
    <scope>NUCLEOTIDE SEQUENCE [LARGE SCALE GENOMIC DNA]</scope>
    <source>
        <strain evidence="1 2">WMS-il1</strain>
    </source>
</reference>
<sequence>MRLASWGPPCVCVCLMEAIYNRYFGRGIHPSRLFISPVIFYTLKLLTNSSNFFTEITLQY</sequence>
<gene>
    <name evidence="1" type="ORF">WMSIL1_LOCUS10696</name>
</gene>
<name>A0A564YY65_HYMDI</name>
<feature type="non-terminal residue" evidence="1">
    <location>
        <position position="60"/>
    </location>
</feature>
<dbReference type="AlphaFoldDB" id="A0A564YY65"/>
<accession>A0A564YY65</accession>